<protein>
    <recommendedName>
        <fullName evidence="3">Serine-threonine/tyrosine-protein kinase catalytic domain-containing protein</fullName>
    </recommendedName>
</protein>
<keyword evidence="2" id="KW-1185">Reference proteome</keyword>
<reference evidence="2" key="1">
    <citation type="submission" date="2017-01" db="EMBL/GenBank/DDBJ databases">
        <title>Comparative genomics of anhydrobiosis in the tardigrade Hypsibius dujardini.</title>
        <authorList>
            <person name="Yoshida Y."/>
            <person name="Koutsovoulos G."/>
            <person name="Laetsch D."/>
            <person name="Stevens L."/>
            <person name="Kumar S."/>
            <person name="Horikawa D."/>
            <person name="Ishino K."/>
            <person name="Komine S."/>
            <person name="Tomita M."/>
            <person name="Blaxter M."/>
            <person name="Arakawa K."/>
        </authorList>
    </citation>
    <scope>NUCLEOTIDE SEQUENCE [LARGE SCALE GENOMIC DNA]</scope>
    <source>
        <strain evidence="2">Z151</strain>
    </source>
</reference>
<dbReference type="Proteomes" id="UP000192578">
    <property type="component" value="Unassembled WGS sequence"/>
</dbReference>
<evidence type="ECO:0000313" key="1">
    <source>
        <dbReference type="EMBL" id="OQV20714.1"/>
    </source>
</evidence>
<evidence type="ECO:0008006" key="3">
    <source>
        <dbReference type="Google" id="ProtNLM"/>
    </source>
</evidence>
<evidence type="ECO:0000313" key="2">
    <source>
        <dbReference type="Proteomes" id="UP000192578"/>
    </source>
</evidence>
<gene>
    <name evidence="1" type="ORF">BV898_05297</name>
</gene>
<dbReference type="OrthoDB" id="1668230at2759"/>
<dbReference type="EMBL" id="MTYJ01000028">
    <property type="protein sequence ID" value="OQV20714.1"/>
    <property type="molecule type" value="Genomic_DNA"/>
</dbReference>
<comment type="caution">
    <text evidence="1">The sequence shown here is derived from an EMBL/GenBank/DDBJ whole genome shotgun (WGS) entry which is preliminary data.</text>
</comment>
<sequence length="102" mass="11643">MYDGSVLSAFSVPEFTAWLTDGRQLARLPGIPETIYDMMQRRWRLDPTERVTVEGLASETDKLVCNRSTLEQYFADETTKVVSNAAIDGKSSPHERKKEQFQ</sequence>
<accession>A0A1W0WZR9</accession>
<proteinExistence type="predicted"/>
<name>A0A1W0WZR9_HYPEX</name>
<dbReference type="AlphaFoldDB" id="A0A1W0WZR9"/>
<organism evidence="1 2">
    <name type="scientific">Hypsibius exemplaris</name>
    <name type="common">Freshwater tardigrade</name>
    <dbReference type="NCBI Taxonomy" id="2072580"/>
    <lineage>
        <taxon>Eukaryota</taxon>
        <taxon>Metazoa</taxon>
        <taxon>Ecdysozoa</taxon>
        <taxon>Tardigrada</taxon>
        <taxon>Eutardigrada</taxon>
        <taxon>Parachela</taxon>
        <taxon>Hypsibioidea</taxon>
        <taxon>Hypsibiidae</taxon>
        <taxon>Hypsibius</taxon>
    </lineage>
</organism>